<evidence type="ECO:0000313" key="4">
    <source>
        <dbReference type="Proteomes" id="UP000676336"/>
    </source>
</evidence>
<dbReference type="Proteomes" id="UP000676336">
    <property type="component" value="Unassembled WGS sequence"/>
</dbReference>
<accession>A0A8S2PPT8</accession>
<feature type="region of interest" description="Disordered" evidence="1">
    <location>
        <begin position="115"/>
        <end position="148"/>
    </location>
</feature>
<dbReference type="AlphaFoldDB" id="A0A8S2PPT8"/>
<feature type="region of interest" description="Disordered" evidence="1">
    <location>
        <begin position="41"/>
        <end position="65"/>
    </location>
</feature>
<protein>
    <submittedName>
        <fullName evidence="2">Uncharacterized protein</fullName>
    </submittedName>
</protein>
<feature type="compositionally biased region" description="Basic and acidic residues" evidence="1">
    <location>
        <begin position="134"/>
        <end position="148"/>
    </location>
</feature>
<organism evidence="2 4">
    <name type="scientific">Rotaria magnacalcarata</name>
    <dbReference type="NCBI Taxonomy" id="392030"/>
    <lineage>
        <taxon>Eukaryota</taxon>
        <taxon>Metazoa</taxon>
        <taxon>Spiralia</taxon>
        <taxon>Gnathifera</taxon>
        <taxon>Rotifera</taxon>
        <taxon>Eurotatoria</taxon>
        <taxon>Bdelloidea</taxon>
        <taxon>Philodinida</taxon>
        <taxon>Philodinidae</taxon>
        <taxon>Rotaria</taxon>
    </lineage>
</organism>
<evidence type="ECO:0000313" key="2">
    <source>
        <dbReference type="EMBL" id="CAF4061920.1"/>
    </source>
</evidence>
<reference evidence="2" key="1">
    <citation type="submission" date="2021-02" db="EMBL/GenBank/DDBJ databases">
        <authorList>
            <person name="Nowell W R."/>
        </authorList>
    </citation>
    <scope>NUCLEOTIDE SEQUENCE</scope>
</reference>
<gene>
    <name evidence="3" type="ORF">GIL414_LOCUS15711</name>
    <name evidence="2" type="ORF">SMN809_LOCUS15242</name>
</gene>
<dbReference type="EMBL" id="CAJOBJ010006983">
    <property type="protein sequence ID" value="CAF4074655.1"/>
    <property type="molecule type" value="Genomic_DNA"/>
</dbReference>
<evidence type="ECO:0000256" key="1">
    <source>
        <dbReference type="SAM" id="MobiDB-lite"/>
    </source>
</evidence>
<evidence type="ECO:0000313" key="3">
    <source>
        <dbReference type="EMBL" id="CAF4074655.1"/>
    </source>
</evidence>
<dbReference type="Proteomes" id="UP000681720">
    <property type="component" value="Unassembled WGS sequence"/>
</dbReference>
<name>A0A8S2PPT8_9BILA</name>
<proteinExistence type="predicted"/>
<sequence length="148" mass="17233">MDPFCCSNCNERINAEHYVIHEIQPFCFNCSEREAHYCDTRGEPDEEQTNNEYNNYQGMNLKNNNNDYHQQRRYEYNNGVSAGVGVDVQKEKNAESDPEEIFKLTIPENNLARYHCDKETTESSGTITSGDYEDANKFEKKQQENVIP</sequence>
<comment type="caution">
    <text evidence="2">The sequence shown here is derived from an EMBL/GenBank/DDBJ whole genome shotgun (WGS) entry which is preliminary data.</text>
</comment>
<dbReference type="EMBL" id="CAJOBI010006501">
    <property type="protein sequence ID" value="CAF4061920.1"/>
    <property type="molecule type" value="Genomic_DNA"/>
</dbReference>